<evidence type="ECO:0000313" key="2">
    <source>
        <dbReference type="EMBL" id="VFA96594.1"/>
    </source>
</evidence>
<evidence type="ECO:0000256" key="1">
    <source>
        <dbReference type="SAM" id="MobiDB-lite"/>
    </source>
</evidence>
<reference evidence="2 3" key="1">
    <citation type="submission" date="2019-02" db="EMBL/GenBank/DDBJ databases">
        <authorList>
            <consortium name="Pathogen Informatics"/>
        </authorList>
    </citation>
    <scope>NUCLEOTIDE SEQUENCE [LARGE SCALE GENOMIC DNA]</scope>
    <source>
        <strain evidence="2 3">3012STDY6756504</strain>
    </source>
</reference>
<proteinExistence type="predicted"/>
<dbReference type="InterPro" id="IPR045596">
    <property type="entry name" value="DUF6459"/>
</dbReference>
<sequence>MDEFRIELLPIPMYEPPARPYVPDDSWVPLPASPQALPCRSRVRPRTASSTHREPAGIRRAACSAARSNHGGEALEQARLAAERSLRVALEVLDHRRPVSQLSGIADERTVAAVGTLVRADLVPSRELGSAVLAGLHVEMIDEQTAEICARYLRGSRRLALAARIERSGSRDWHLTALRLS</sequence>
<accession>A0A4U8VXB4</accession>
<feature type="region of interest" description="Disordered" evidence="1">
    <location>
        <begin position="38"/>
        <end position="57"/>
    </location>
</feature>
<organism evidence="2 3">
    <name type="scientific">Nocardia cyriacigeorgica</name>
    <dbReference type="NCBI Taxonomy" id="135487"/>
    <lineage>
        <taxon>Bacteria</taxon>
        <taxon>Bacillati</taxon>
        <taxon>Actinomycetota</taxon>
        <taxon>Actinomycetes</taxon>
        <taxon>Mycobacteriales</taxon>
        <taxon>Nocardiaceae</taxon>
        <taxon>Nocardia</taxon>
    </lineage>
</organism>
<name>A0A4U8VXB4_9NOCA</name>
<gene>
    <name evidence="2" type="ORF">NCTC10797_00348</name>
</gene>
<dbReference type="Pfam" id="PF20060">
    <property type="entry name" value="DUF6459"/>
    <property type="match status" value="1"/>
</dbReference>
<dbReference type="AlphaFoldDB" id="A0A4U8VXB4"/>
<dbReference type="EMBL" id="LR215973">
    <property type="protein sequence ID" value="VFA96594.1"/>
    <property type="molecule type" value="Genomic_DNA"/>
</dbReference>
<dbReference type="Proteomes" id="UP000290439">
    <property type="component" value="Chromosome"/>
</dbReference>
<protein>
    <submittedName>
        <fullName evidence="2">Uncharacterized protein</fullName>
    </submittedName>
</protein>
<evidence type="ECO:0000313" key="3">
    <source>
        <dbReference type="Proteomes" id="UP000290439"/>
    </source>
</evidence>